<dbReference type="Proteomes" id="UP001557470">
    <property type="component" value="Unassembled WGS sequence"/>
</dbReference>
<dbReference type="InterPro" id="IPR009057">
    <property type="entry name" value="Homeodomain-like_sf"/>
</dbReference>
<evidence type="ECO:0000256" key="4">
    <source>
        <dbReference type="ARBA" id="ARBA00022553"/>
    </source>
</evidence>
<dbReference type="PANTHER" id="PTHR46734:SF1">
    <property type="entry name" value="TELOMERIC REPEAT-BINDING FACTOR 1"/>
    <property type="match status" value="1"/>
</dbReference>
<sequence length="409" mass="46936">MTLEGMHDTGGSRLQPYPPRILTFHYCLTDVVKRWMIDFAFVSLCGFFKDAKFKEFNETILTLETVIDGMPHLKADQKQKRLICAFLMRVIHGKHLDVLFNRDERLTPLMSAVGVWASLKDTVANDTLFEHVTNLLYVQSVAVCLEKGNIAMASSALKWLEEDCEISQNFGIKLSLIVRKRDTYHPFLSNFSWSRLLENIQMFLDSFLEEHPSDFLIQAATKVVQATQEIALNPGEDTEKQEEPDTTSYSTEHCKKNQETAMLMIFAAGPEDQQIDKRCTSMCQGLMPKKKLLSTRSVLHWNPDSSKKPAPNVRRKRVSMRLTYRGASSPGTALSTTDLNDTASHLNTTRRTHRKWSWDLDRALKAGVKRHGEGKWSRILLEHDFQGRTGVQLKDRWRVLKRTFQVNTN</sequence>
<dbReference type="PROSITE" id="PS51294">
    <property type="entry name" value="HTH_MYB"/>
    <property type="match status" value="1"/>
</dbReference>
<dbReference type="InterPro" id="IPR001005">
    <property type="entry name" value="SANT/Myb"/>
</dbReference>
<dbReference type="PROSITE" id="PS50090">
    <property type="entry name" value="MYB_LIKE"/>
    <property type="match status" value="1"/>
</dbReference>
<evidence type="ECO:0000256" key="6">
    <source>
        <dbReference type="ARBA" id="ARBA00022895"/>
    </source>
</evidence>
<dbReference type="PIRSF" id="PIRSF038016">
    <property type="entry name" value="Telomere_bd-1_Pin2"/>
    <property type="match status" value="1"/>
</dbReference>
<keyword evidence="3" id="KW-1017">Isopeptide bond</keyword>
<dbReference type="GO" id="GO:0005654">
    <property type="term" value="C:nucleoplasm"/>
    <property type="evidence" value="ECO:0007669"/>
    <property type="project" value="UniProtKB-ARBA"/>
</dbReference>
<dbReference type="GO" id="GO:0003691">
    <property type="term" value="F:double-stranded telomeric DNA binding"/>
    <property type="evidence" value="ECO:0007669"/>
    <property type="project" value="UniProtKB-UniRule"/>
</dbReference>
<proteinExistence type="predicted"/>
<feature type="region of interest" description="Disordered" evidence="11">
    <location>
        <begin position="231"/>
        <end position="251"/>
    </location>
</feature>
<dbReference type="PANTHER" id="PTHR46734">
    <property type="entry name" value="TELOMERIC REPEAT-BINDING FACTOR 1 TERF1"/>
    <property type="match status" value="1"/>
</dbReference>
<dbReference type="GO" id="GO:0000723">
    <property type="term" value="P:telomere maintenance"/>
    <property type="evidence" value="ECO:0007669"/>
    <property type="project" value="UniProtKB-UniRule"/>
</dbReference>
<keyword evidence="9 10" id="KW-0131">Cell cycle</keyword>
<dbReference type="EMBL" id="JAGEUA010000002">
    <property type="protein sequence ID" value="KAL1006301.1"/>
    <property type="molecule type" value="Genomic_DNA"/>
</dbReference>
<organism evidence="14 15">
    <name type="scientific">Umbra pygmaea</name>
    <name type="common">Eastern mudminnow</name>
    <dbReference type="NCBI Taxonomy" id="75934"/>
    <lineage>
        <taxon>Eukaryota</taxon>
        <taxon>Metazoa</taxon>
        <taxon>Chordata</taxon>
        <taxon>Craniata</taxon>
        <taxon>Vertebrata</taxon>
        <taxon>Euteleostomi</taxon>
        <taxon>Actinopterygii</taxon>
        <taxon>Neopterygii</taxon>
        <taxon>Teleostei</taxon>
        <taxon>Protacanthopterygii</taxon>
        <taxon>Esociformes</taxon>
        <taxon>Umbridae</taxon>
        <taxon>Umbra</taxon>
    </lineage>
</organism>
<keyword evidence="2" id="KW-0158">Chromosome</keyword>
<dbReference type="FunFam" id="1.25.40.210:FF:000001">
    <property type="entry name" value="Telomeric repeat-binding factor"/>
    <property type="match status" value="1"/>
</dbReference>
<gene>
    <name evidence="14" type="ORF">UPYG_G00070510</name>
</gene>
<keyword evidence="7 10" id="KW-0238">DNA-binding</keyword>
<evidence type="ECO:0000256" key="9">
    <source>
        <dbReference type="ARBA" id="ARBA00023306"/>
    </source>
</evidence>
<dbReference type="SUPFAM" id="SSF46689">
    <property type="entry name" value="Homeodomain-like"/>
    <property type="match status" value="1"/>
</dbReference>
<protein>
    <recommendedName>
        <fullName evidence="10">Telomeric repeat-binding factor</fullName>
    </recommendedName>
</protein>
<evidence type="ECO:0000313" key="14">
    <source>
        <dbReference type="EMBL" id="KAL1006301.1"/>
    </source>
</evidence>
<dbReference type="Gene3D" id="1.10.10.60">
    <property type="entry name" value="Homeodomain-like"/>
    <property type="match status" value="1"/>
</dbReference>
<comment type="subcellular location">
    <subcellularLocation>
        <location evidence="1">Chromosome</location>
        <location evidence="1">Telomere</location>
    </subcellularLocation>
    <subcellularLocation>
        <location evidence="10">Nucleus</location>
    </subcellularLocation>
</comment>
<dbReference type="InterPro" id="IPR036507">
    <property type="entry name" value="Telomere_rpt-bd_fac_dimer_sf"/>
</dbReference>
<evidence type="ECO:0000256" key="8">
    <source>
        <dbReference type="ARBA" id="ARBA00023242"/>
    </source>
</evidence>
<keyword evidence="4" id="KW-0597">Phosphoprotein</keyword>
<dbReference type="SUPFAM" id="SSF63600">
    <property type="entry name" value="Telomeric repeat binding factor (TRF) dimerisation domain"/>
    <property type="match status" value="1"/>
</dbReference>
<name>A0ABD0XBG3_UMBPY</name>
<evidence type="ECO:0000256" key="5">
    <source>
        <dbReference type="ARBA" id="ARBA00022843"/>
    </source>
</evidence>
<feature type="domain" description="Myb-like" evidence="12">
    <location>
        <begin position="348"/>
        <end position="401"/>
    </location>
</feature>
<keyword evidence="5" id="KW-0832">Ubl conjugation</keyword>
<evidence type="ECO:0000256" key="2">
    <source>
        <dbReference type="ARBA" id="ARBA00022454"/>
    </source>
</evidence>
<evidence type="ECO:0000256" key="3">
    <source>
        <dbReference type="ARBA" id="ARBA00022499"/>
    </source>
</evidence>
<comment type="caution">
    <text evidence="14">The sequence shown here is derived from an EMBL/GenBank/DDBJ whole genome shotgun (WGS) entry which is preliminary data.</text>
</comment>
<reference evidence="14 15" key="1">
    <citation type="submission" date="2024-06" db="EMBL/GenBank/DDBJ databases">
        <authorList>
            <person name="Pan Q."/>
            <person name="Wen M."/>
            <person name="Jouanno E."/>
            <person name="Zahm M."/>
            <person name="Klopp C."/>
            <person name="Cabau C."/>
            <person name="Louis A."/>
            <person name="Berthelot C."/>
            <person name="Parey E."/>
            <person name="Roest Crollius H."/>
            <person name="Montfort J."/>
            <person name="Robinson-Rechavi M."/>
            <person name="Bouchez O."/>
            <person name="Lampietro C."/>
            <person name="Lopez Roques C."/>
            <person name="Donnadieu C."/>
            <person name="Postlethwait J."/>
            <person name="Bobe J."/>
            <person name="Verreycken H."/>
            <person name="Guiguen Y."/>
        </authorList>
    </citation>
    <scope>NUCLEOTIDE SEQUENCE [LARGE SCALE GENOMIC DNA]</scope>
    <source>
        <strain evidence="14">Up_M1</strain>
        <tissue evidence="14">Testis</tissue>
    </source>
</reference>
<evidence type="ECO:0000256" key="7">
    <source>
        <dbReference type="ARBA" id="ARBA00023125"/>
    </source>
</evidence>
<comment type="function">
    <text evidence="10">Binds the telomeric double-stranded 5'-TTAGGG-3' repeat.</text>
</comment>
<dbReference type="InterPro" id="IPR017357">
    <property type="entry name" value="TERF1/2"/>
</dbReference>
<accession>A0ABD0XBG3</accession>
<keyword evidence="8 10" id="KW-0539">Nucleus</keyword>
<evidence type="ECO:0000256" key="10">
    <source>
        <dbReference type="PIRNR" id="PIRNR038016"/>
    </source>
</evidence>
<dbReference type="InterPro" id="IPR017930">
    <property type="entry name" value="Myb_dom"/>
</dbReference>
<dbReference type="Pfam" id="PF00249">
    <property type="entry name" value="Myb_DNA-binding"/>
    <property type="match status" value="1"/>
</dbReference>
<dbReference type="Pfam" id="PF08558">
    <property type="entry name" value="TRF"/>
    <property type="match status" value="1"/>
</dbReference>
<evidence type="ECO:0000256" key="11">
    <source>
        <dbReference type="SAM" id="MobiDB-lite"/>
    </source>
</evidence>
<dbReference type="GO" id="GO:0000781">
    <property type="term" value="C:chromosome, telomeric region"/>
    <property type="evidence" value="ECO:0007669"/>
    <property type="project" value="UniProtKB-SubCell"/>
</dbReference>
<evidence type="ECO:0000256" key="1">
    <source>
        <dbReference type="ARBA" id="ARBA00004574"/>
    </source>
</evidence>
<dbReference type="CDD" id="cd11660">
    <property type="entry name" value="SANT_TRF"/>
    <property type="match status" value="1"/>
</dbReference>
<dbReference type="InterPro" id="IPR013867">
    <property type="entry name" value="Telomere_rpt-bd_fac_dimer_dom"/>
</dbReference>
<comment type="subunit">
    <text evidence="10">Homodimer.</text>
</comment>
<evidence type="ECO:0000313" key="15">
    <source>
        <dbReference type="Proteomes" id="UP001557470"/>
    </source>
</evidence>
<keyword evidence="15" id="KW-1185">Reference proteome</keyword>
<dbReference type="InterPro" id="IPR052450">
    <property type="entry name" value="TRBD-Containing_Protein"/>
</dbReference>
<dbReference type="Gene3D" id="1.25.40.210">
    <property type="entry name" value="Telomere repeat-binding factor, dimerisation domain"/>
    <property type="match status" value="1"/>
</dbReference>
<dbReference type="AlphaFoldDB" id="A0ABD0XBG3"/>
<dbReference type="SMART" id="SM00717">
    <property type="entry name" value="SANT"/>
    <property type="match status" value="1"/>
</dbReference>
<feature type="domain" description="HTH myb-type" evidence="13">
    <location>
        <begin position="348"/>
        <end position="405"/>
    </location>
</feature>
<evidence type="ECO:0000259" key="12">
    <source>
        <dbReference type="PROSITE" id="PS50090"/>
    </source>
</evidence>
<keyword evidence="6 10" id="KW-0779">Telomere</keyword>
<evidence type="ECO:0000259" key="13">
    <source>
        <dbReference type="PROSITE" id="PS51294"/>
    </source>
</evidence>
<dbReference type="GO" id="GO:0042803">
    <property type="term" value="F:protein homodimerization activity"/>
    <property type="evidence" value="ECO:0007669"/>
    <property type="project" value="UniProtKB-UniRule"/>
</dbReference>